<evidence type="ECO:0000256" key="1">
    <source>
        <dbReference type="SAM" id="Phobius"/>
    </source>
</evidence>
<reference evidence="2" key="1">
    <citation type="submission" date="2014-11" db="EMBL/GenBank/DDBJ databases">
        <authorList>
            <person name="Amaro Gonzalez C."/>
        </authorList>
    </citation>
    <scope>NUCLEOTIDE SEQUENCE</scope>
</reference>
<dbReference type="EMBL" id="GBXM01105967">
    <property type="protein sequence ID" value="JAH02610.1"/>
    <property type="molecule type" value="Transcribed_RNA"/>
</dbReference>
<name>A0A0E9PEU3_ANGAN</name>
<keyword evidence="1" id="KW-1133">Transmembrane helix</keyword>
<reference evidence="2" key="2">
    <citation type="journal article" date="2015" name="Fish Shellfish Immunol.">
        <title>Early steps in the European eel (Anguilla anguilla)-Vibrio vulnificus interaction in the gills: Role of the RtxA13 toxin.</title>
        <authorList>
            <person name="Callol A."/>
            <person name="Pajuelo D."/>
            <person name="Ebbesson L."/>
            <person name="Teles M."/>
            <person name="MacKenzie S."/>
            <person name="Amaro C."/>
        </authorList>
    </citation>
    <scope>NUCLEOTIDE SEQUENCE</scope>
</reference>
<feature type="transmembrane region" description="Helical" evidence="1">
    <location>
        <begin position="21"/>
        <end position="46"/>
    </location>
</feature>
<evidence type="ECO:0000313" key="2">
    <source>
        <dbReference type="EMBL" id="JAH02610.1"/>
    </source>
</evidence>
<organism evidence="2">
    <name type="scientific">Anguilla anguilla</name>
    <name type="common">European freshwater eel</name>
    <name type="synonym">Muraena anguilla</name>
    <dbReference type="NCBI Taxonomy" id="7936"/>
    <lineage>
        <taxon>Eukaryota</taxon>
        <taxon>Metazoa</taxon>
        <taxon>Chordata</taxon>
        <taxon>Craniata</taxon>
        <taxon>Vertebrata</taxon>
        <taxon>Euteleostomi</taxon>
        <taxon>Actinopterygii</taxon>
        <taxon>Neopterygii</taxon>
        <taxon>Teleostei</taxon>
        <taxon>Anguilliformes</taxon>
        <taxon>Anguillidae</taxon>
        <taxon>Anguilla</taxon>
    </lineage>
</organism>
<keyword evidence="1" id="KW-0472">Membrane</keyword>
<sequence length="51" mass="5916">MKLCSNKLSLFKCVFNICRSNYNFLFLLRCVPLFLFGGNTFAHVLVQRVSL</sequence>
<protein>
    <submittedName>
        <fullName evidence="2">Uncharacterized protein</fullName>
    </submittedName>
</protein>
<dbReference type="AlphaFoldDB" id="A0A0E9PEU3"/>
<proteinExistence type="predicted"/>
<keyword evidence="1" id="KW-0812">Transmembrane</keyword>
<accession>A0A0E9PEU3</accession>